<evidence type="ECO:0000256" key="3">
    <source>
        <dbReference type="SAM" id="MobiDB-lite"/>
    </source>
</evidence>
<feature type="region of interest" description="Disordered" evidence="3">
    <location>
        <begin position="1282"/>
        <end position="1302"/>
    </location>
</feature>
<dbReference type="Proteomes" id="UP001346149">
    <property type="component" value="Unassembled WGS sequence"/>
</dbReference>
<evidence type="ECO:0000256" key="1">
    <source>
        <dbReference type="ARBA" id="ARBA00006993"/>
    </source>
</evidence>
<keyword evidence="7" id="KW-1185">Reference proteome</keyword>
<dbReference type="GO" id="GO:2000601">
    <property type="term" value="P:positive regulation of Arp2/3 complex-mediated actin nucleation"/>
    <property type="evidence" value="ECO:0007669"/>
    <property type="project" value="TreeGrafter"/>
</dbReference>
<organism evidence="6 7">
    <name type="scientific">Trapa natans</name>
    <name type="common">Water chestnut</name>
    <dbReference type="NCBI Taxonomy" id="22666"/>
    <lineage>
        <taxon>Eukaryota</taxon>
        <taxon>Viridiplantae</taxon>
        <taxon>Streptophyta</taxon>
        <taxon>Embryophyta</taxon>
        <taxon>Tracheophyta</taxon>
        <taxon>Spermatophyta</taxon>
        <taxon>Magnoliopsida</taxon>
        <taxon>eudicotyledons</taxon>
        <taxon>Gunneridae</taxon>
        <taxon>Pentapetalae</taxon>
        <taxon>rosids</taxon>
        <taxon>malvids</taxon>
        <taxon>Myrtales</taxon>
        <taxon>Lythraceae</taxon>
        <taxon>Trapa</taxon>
    </lineage>
</organism>
<comment type="subcellular location">
    <subcellularLocation>
        <location evidence="2">Cytoplasm</location>
        <location evidence="2">Cytoskeleton</location>
    </subcellularLocation>
</comment>
<dbReference type="GO" id="GO:0071933">
    <property type="term" value="F:Arp2/3 complex binding"/>
    <property type="evidence" value="ECO:0007669"/>
    <property type="project" value="TreeGrafter"/>
</dbReference>
<evidence type="ECO:0000256" key="4">
    <source>
        <dbReference type="SAM" id="Phobius"/>
    </source>
</evidence>
<proteinExistence type="inferred from homology"/>
<dbReference type="InterPro" id="IPR028288">
    <property type="entry name" value="SCAR/WAVE_fam"/>
</dbReference>
<keyword evidence="2" id="KW-0009">Actin-binding</keyword>
<dbReference type="PANTHER" id="PTHR12902:SF1">
    <property type="entry name" value="WISKOTT-ALDRICH SYNDROME PROTEIN FAMILY MEMBER"/>
    <property type="match status" value="1"/>
</dbReference>
<comment type="similarity">
    <text evidence="1 2">Belongs to the SCAR/WAVE family.</text>
</comment>
<feature type="compositionally biased region" description="Basic and acidic residues" evidence="3">
    <location>
        <begin position="655"/>
        <end position="668"/>
    </location>
</feature>
<gene>
    <name evidence="6" type="ORF">SAY86_000454</name>
</gene>
<keyword evidence="4" id="KW-0472">Membrane</keyword>
<accession>A0AAN7MY89</accession>
<evidence type="ECO:0000313" key="6">
    <source>
        <dbReference type="EMBL" id="KAK4802251.1"/>
    </source>
</evidence>
<feature type="domain" description="WH2" evidence="5">
    <location>
        <begin position="1462"/>
        <end position="1480"/>
    </location>
</feature>
<comment type="caution">
    <text evidence="6">The sequence shown here is derived from an EMBL/GenBank/DDBJ whole genome shotgun (WGS) entry which is preliminary data.</text>
</comment>
<dbReference type="EMBL" id="JAXQNO010000002">
    <property type="protein sequence ID" value="KAK4802251.1"/>
    <property type="molecule type" value="Genomic_DNA"/>
</dbReference>
<feature type="compositionally biased region" description="Low complexity" evidence="3">
    <location>
        <begin position="672"/>
        <end position="682"/>
    </location>
</feature>
<dbReference type="GO" id="GO:0003779">
    <property type="term" value="F:actin binding"/>
    <property type="evidence" value="ECO:0007669"/>
    <property type="project" value="UniProtKB-UniRule"/>
</dbReference>
<dbReference type="Gene3D" id="1.20.5.340">
    <property type="match status" value="1"/>
</dbReference>
<keyword evidence="4" id="KW-0812">Transmembrane</keyword>
<feature type="region of interest" description="Disordered" evidence="3">
    <location>
        <begin position="582"/>
        <end position="627"/>
    </location>
</feature>
<feature type="transmembrane region" description="Helical" evidence="4">
    <location>
        <begin position="1408"/>
        <end position="1429"/>
    </location>
</feature>
<dbReference type="PROSITE" id="PS51082">
    <property type="entry name" value="WH2"/>
    <property type="match status" value="1"/>
</dbReference>
<dbReference type="InterPro" id="IPR003124">
    <property type="entry name" value="WH2_dom"/>
</dbReference>
<feature type="compositionally biased region" description="Polar residues" evidence="3">
    <location>
        <begin position="617"/>
        <end position="627"/>
    </location>
</feature>
<feature type="region of interest" description="Disordered" evidence="3">
    <location>
        <begin position="651"/>
        <end position="696"/>
    </location>
</feature>
<protein>
    <recommendedName>
        <fullName evidence="2">Protein SCAR</fullName>
    </recommendedName>
    <alternativeName>
        <fullName evidence="2">Protein WAVE</fullName>
    </alternativeName>
</protein>
<keyword evidence="2" id="KW-0206">Cytoskeleton</keyword>
<dbReference type="PANTHER" id="PTHR12902">
    <property type="entry name" value="WASP-1"/>
    <property type="match status" value="1"/>
</dbReference>
<evidence type="ECO:0000259" key="5">
    <source>
        <dbReference type="PROSITE" id="PS51082"/>
    </source>
</evidence>
<dbReference type="GO" id="GO:0005856">
    <property type="term" value="C:cytoskeleton"/>
    <property type="evidence" value="ECO:0007669"/>
    <property type="project" value="UniProtKB-SubCell"/>
</dbReference>
<reference evidence="6 7" key="1">
    <citation type="journal article" date="2023" name="Hortic Res">
        <title>Pangenome of water caltrop reveals structural variations and asymmetric subgenome divergence after allopolyploidization.</title>
        <authorList>
            <person name="Zhang X."/>
            <person name="Chen Y."/>
            <person name="Wang L."/>
            <person name="Yuan Y."/>
            <person name="Fang M."/>
            <person name="Shi L."/>
            <person name="Lu R."/>
            <person name="Comes H.P."/>
            <person name="Ma Y."/>
            <person name="Chen Y."/>
            <person name="Huang G."/>
            <person name="Zhou Y."/>
            <person name="Zheng Z."/>
            <person name="Qiu Y."/>
        </authorList>
    </citation>
    <scope>NUCLEOTIDE SEQUENCE [LARGE SCALE GENOMIC DNA]</scope>
    <source>
        <strain evidence="6">F231</strain>
    </source>
</reference>
<dbReference type="Gene3D" id="6.10.280.150">
    <property type="match status" value="2"/>
</dbReference>
<keyword evidence="4" id="KW-1133">Transmembrane helix</keyword>
<comment type="function">
    <text evidence="2">Involved in regulation of actin and microtubule organization. Part of a WAVE complex that activates the Arp2/3 complex.</text>
</comment>
<dbReference type="GO" id="GO:0030036">
    <property type="term" value="P:actin cytoskeleton organization"/>
    <property type="evidence" value="ECO:0007669"/>
    <property type="project" value="UniProtKB-UniRule"/>
</dbReference>
<keyword evidence="2" id="KW-0963">Cytoplasm</keyword>
<feature type="compositionally biased region" description="Polar residues" evidence="3">
    <location>
        <begin position="582"/>
        <end position="592"/>
    </location>
</feature>
<evidence type="ECO:0000256" key="2">
    <source>
        <dbReference type="RuleBase" id="RU367034"/>
    </source>
</evidence>
<name>A0AAN7MY89_TRANT</name>
<dbReference type="GO" id="GO:0034237">
    <property type="term" value="F:protein kinase A regulatory subunit binding"/>
    <property type="evidence" value="ECO:0007669"/>
    <property type="project" value="TreeGrafter"/>
</dbReference>
<evidence type="ECO:0000313" key="7">
    <source>
        <dbReference type="Proteomes" id="UP001346149"/>
    </source>
</evidence>
<sequence>MPLTRYLIRNEYSLGDPEVYGSADKDDPEALLEGIAMVGLVGLLRQLGDLAEFAAEIFHDLHEEVMATAARGHGLMVRIQQLEVEFPPTEKALLLQINHSLYCYNSGIECHPNLQMQQNLIASGDLPHFVMDSYEESRGPPRLFLLDKFDVAGAGACLKRYTDPSFFKVEKMPDNLATMEPQREKKVRKTKKKGARWRNGETPETITASHAKLHQLFIEERINKAYNDPARRVKLKKRPLDGSPFNSKGGKSCMEKFVESFLAESKTICEVSVVPWSLQWKKDDVSESGLEVAKVSRIGPVKGMLQSNGRDGSSPNVQARQYNEDLENFEPISSGEREEVSSISHAAVEEKEIMLNGDEHREDIMDECNSDEITSEVENYMDALVVIESEIETDTDSRSRHNMTLLDIGKDGTDSDANEDMELHTDILGSKLVGNSASEDGNSSFEKSYGSVCNDGVSLIGATQFVGDRFSKMVSPSGSIITDSINVTNDQLTHSKEPFCMELKALSMSTDTGIEADAACDIRAGSQPLSSPNLKNACAPIIAGLRSSTGPEQEETSPHCVNYTNGFSYFNEVIVDSSTMASTNVPNQTESDNLPVDELEDDHPNGYSIYMEHSSDNLEPNSESKNINEVPNAGVVAESCNRISLRVDSLQSRPSLEEPHQFSHHAGEDVSADYSSSVSLSGDSDEEASGAGDEVNNALSSPVVILEKSTVEAKEQQVYVKDEKLLHEATNEGNLLSLDLQHKGGGQAFCQTLDSENVESLTYNIEACGGQSGDTIHPNIPYAGCDVRSESGEPTLIRVSLNNLSVILDESNVLHDQTYLDEMEEFPLHKENLPEGDIEKEERSCEGFTQDGQNKDGLVFNFEAFGGVCTSLIPPDGDDLITQGVQAGTDMSELSVVEVGVPQEREDFCKAISPGWNKESGLEKVNGEAAHVDLNPTSAVNWDFTTHGVNNAAVGFNVSSLAKQTQSGLVCERTSMNLEHAVLRLENDIASQSILLSASAAASEESENLLVNNKPAAHSNLTDGEISKSLNLKAEVVPSLDLLDMESVCVVDAAPKLDSWSWEKAHYVEFQQVTGATQLLGHESEVLSTKCLNQERQQGSENMLENLLIQQPTMTESLQETILVTGAHNFLLLSEGDEANLLVMPPLPPLPPVQWRMGKPQNVPPSQDMKFPLMGLSLFPPLQPSLADENPHVEFSASEAGTPLSNPFLGGTLLSHNHFSSPVHLGIENPDKSCALQMLPTLGDPGNSSNDMVVKPLTSSLSPEPTFSEPSEQYFLVSDTKVMQASPQPRSLPGDTSTSPLPGSSVVEPALSMEQTLLKTDTEVNNLQHDTENAYSEYSSNLTDVTHDLQNPLNFMEEKVGSTDQQALLPKTEAGKPNGTLMGNIPRPPKPLIEAVAAHDRSKVMMDLLFLFLTGIFFISPIICFIQVLDLVKYLLAPCGLDVQLRKVAELVRPQLAQKLQERDSLLEQIRTKSFNLKPATVARPNIQQGPKTDLKVAAILAKASAIRQALAGSDEDDDADSWSE</sequence>